<dbReference type="OrthoDB" id="5861827at2759"/>
<evidence type="ECO:0000313" key="2">
    <source>
        <dbReference type="EMBL" id="EYB92287.1"/>
    </source>
</evidence>
<gene>
    <name evidence="2" type="primary">Acey_s0195.g1462</name>
    <name evidence="2" type="ORF">Y032_0195g1462</name>
</gene>
<dbReference type="InterPro" id="IPR015797">
    <property type="entry name" value="NUDIX_hydrolase-like_dom_sf"/>
</dbReference>
<protein>
    <recommendedName>
        <fullName evidence="1">Nudix hydrolase domain-containing protein</fullName>
    </recommendedName>
</protein>
<dbReference type="PANTHER" id="PTHR43736">
    <property type="entry name" value="ADP-RIBOSE PYROPHOSPHATASE"/>
    <property type="match status" value="1"/>
</dbReference>
<accession>A0A016SPJ7</accession>
<dbReference type="Pfam" id="PF00293">
    <property type="entry name" value="NUDIX"/>
    <property type="match status" value="1"/>
</dbReference>
<keyword evidence="3" id="KW-1185">Reference proteome</keyword>
<proteinExistence type="predicted"/>
<dbReference type="PROSITE" id="PS51462">
    <property type="entry name" value="NUDIX"/>
    <property type="match status" value="1"/>
</dbReference>
<evidence type="ECO:0000313" key="3">
    <source>
        <dbReference type="Proteomes" id="UP000024635"/>
    </source>
</evidence>
<reference evidence="3" key="1">
    <citation type="journal article" date="2015" name="Nat. Genet.">
        <title>The genome and transcriptome of the zoonotic hookworm Ancylostoma ceylanicum identify infection-specific gene families.</title>
        <authorList>
            <person name="Schwarz E.M."/>
            <person name="Hu Y."/>
            <person name="Antoshechkin I."/>
            <person name="Miller M.M."/>
            <person name="Sternberg P.W."/>
            <person name="Aroian R.V."/>
        </authorList>
    </citation>
    <scope>NUCLEOTIDE SEQUENCE</scope>
    <source>
        <strain evidence="3">HY135</strain>
    </source>
</reference>
<dbReference type="PANTHER" id="PTHR43736:SF1">
    <property type="entry name" value="DIHYDRONEOPTERIN TRIPHOSPHATE DIPHOSPHATASE"/>
    <property type="match status" value="1"/>
</dbReference>
<comment type="caution">
    <text evidence="2">The sequence shown here is derived from an EMBL/GenBank/DDBJ whole genome shotgun (WGS) entry which is preliminary data.</text>
</comment>
<dbReference type="Proteomes" id="UP000024635">
    <property type="component" value="Unassembled WGS sequence"/>
</dbReference>
<dbReference type="AlphaFoldDB" id="A0A016SPJ7"/>
<organism evidence="2 3">
    <name type="scientific">Ancylostoma ceylanicum</name>
    <dbReference type="NCBI Taxonomy" id="53326"/>
    <lineage>
        <taxon>Eukaryota</taxon>
        <taxon>Metazoa</taxon>
        <taxon>Ecdysozoa</taxon>
        <taxon>Nematoda</taxon>
        <taxon>Chromadorea</taxon>
        <taxon>Rhabditida</taxon>
        <taxon>Rhabditina</taxon>
        <taxon>Rhabditomorpha</taxon>
        <taxon>Strongyloidea</taxon>
        <taxon>Ancylostomatidae</taxon>
        <taxon>Ancylostomatinae</taxon>
        <taxon>Ancylostoma</taxon>
    </lineage>
</organism>
<name>A0A016SPJ7_9BILA</name>
<sequence>MQVKRKCLCILLVEASRTFYHILLPKYFDSMPTKFWIKKNACNFHSVSAIVVDKKGRILMVKEQKRIHFGWTFPGGHAKDCEPIFETAKRKVAEETGVNAEPQAIIALQHKVAKHYSHVGTMFFHCLMRVNYDSGDEQAELAVAPQGFSTWWFTREELREMEPDQFHHHHRKIFMAYDSWLNSGRSTETFSTLEDGSIISHMFFFSSA</sequence>
<dbReference type="EMBL" id="JARK01001531">
    <property type="protein sequence ID" value="EYB92287.1"/>
    <property type="molecule type" value="Genomic_DNA"/>
</dbReference>
<dbReference type="InterPro" id="IPR000086">
    <property type="entry name" value="NUDIX_hydrolase_dom"/>
</dbReference>
<dbReference type="Gene3D" id="3.90.79.10">
    <property type="entry name" value="Nucleoside Triphosphate Pyrophosphohydrolase"/>
    <property type="match status" value="1"/>
</dbReference>
<feature type="domain" description="Nudix hydrolase" evidence="1">
    <location>
        <begin position="42"/>
        <end position="177"/>
    </location>
</feature>
<dbReference type="SUPFAM" id="SSF55811">
    <property type="entry name" value="Nudix"/>
    <property type="match status" value="1"/>
</dbReference>
<evidence type="ECO:0000259" key="1">
    <source>
        <dbReference type="PROSITE" id="PS51462"/>
    </source>
</evidence>